<gene>
    <name evidence="1" type="ORF">Theth_1797</name>
</gene>
<keyword evidence="1" id="KW-0282">Flagellum</keyword>
<dbReference type="InterPro" id="IPR009384">
    <property type="entry name" value="SwrD-like"/>
</dbReference>
<keyword evidence="2" id="KW-1185">Reference proteome</keyword>
<dbReference type="HOGENOM" id="CLU_173020_1_0_0"/>
<protein>
    <submittedName>
        <fullName evidence="1">Flagellar FlbD family protein</fullName>
    </submittedName>
</protein>
<sequence precursor="true">MIWLTNLRGKPFVLNAEMIETIEALPDTTITLFNGRKYIVRETVEEVISKVIEYKRQAYPVLDILKYLPRQ</sequence>
<reference evidence="1 2" key="1">
    <citation type="submission" date="2010-11" db="EMBL/GenBank/DDBJ databases">
        <title>The complete genome of Thermotoga thermarum DSM 5069.</title>
        <authorList>
            <consortium name="US DOE Joint Genome Institute (JGI-PGF)"/>
            <person name="Lucas S."/>
            <person name="Copeland A."/>
            <person name="Lapidus A."/>
            <person name="Bruce D."/>
            <person name="Goodwin L."/>
            <person name="Pitluck S."/>
            <person name="Kyrpides N."/>
            <person name="Mavromatis K."/>
            <person name="Ivanova N."/>
            <person name="Zeytun A."/>
            <person name="Brettin T."/>
            <person name="Detter J.C."/>
            <person name="Tapia R."/>
            <person name="Han C."/>
            <person name="Land M."/>
            <person name="Hauser L."/>
            <person name="Markowitz V."/>
            <person name="Cheng J.-F."/>
            <person name="Hugenholtz P."/>
            <person name="Woyke T."/>
            <person name="Wu D."/>
            <person name="Spring S."/>
            <person name="Schroeder M."/>
            <person name="Brambilla E."/>
            <person name="Klenk H.-P."/>
            <person name="Eisen J.A."/>
        </authorList>
    </citation>
    <scope>NUCLEOTIDE SEQUENCE [LARGE SCALE GENOMIC DNA]</scope>
    <source>
        <strain evidence="1 2">DSM 5069</strain>
    </source>
</reference>
<dbReference type="EMBL" id="CP002351">
    <property type="protein sequence ID" value="AEH51839.1"/>
    <property type="molecule type" value="Genomic_DNA"/>
</dbReference>
<dbReference type="Proteomes" id="UP000006804">
    <property type="component" value="Chromosome"/>
</dbReference>
<accession>F7YW67</accession>
<dbReference type="Pfam" id="PF06289">
    <property type="entry name" value="FlbD"/>
    <property type="match status" value="1"/>
</dbReference>
<dbReference type="STRING" id="688269.Theth_1797"/>
<dbReference type="AlphaFoldDB" id="F7YW67"/>
<proteinExistence type="predicted"/>
<dbReference type="KEGG" id="tta:Theth_1797"/>
<dbReference type="PATRIC" id="fig|688269.3.peg.1851"/>
<dbReference type="RefSeq" id="WP_013933047.1">
    <property type="nucleotide sequence ID" value="NC_015707.1"/>
</dbReference>
<name>F7YW67_9THEM</name>
<dbReference type="OrthoDB" id="9799862at2"/>
<dbReference type="eggNOG" id="COG1582">
    <property type="taxonomic scope" value="Bacteria"/>
</dbReference>
<organism evidence="1 2">
    <name type="scientific">Pseudothermotoga thermarum DSM 5069</name>
    <dbReference type="NCBI Taxonomy" id="688269"/>
    <lineage>
        <taxon>Bacteria</taxon>
        <taxon>Thermotogati</taxon>
        <taxon>Thermotogota</taxon>
        <taxon>Thermotogae</taxon>
        <taxon>Thermotogales</taxon>
        <taxon>Thermotogaceae</taxon>
        <taxon>Pseudothermotoga</taxon>
    </lineage>
</organism>
<evidence type="ECO:0000313" key="1">
    <source>
        <dbReference type="EMBL" id="AEH51839.1"/>
    </source>
</evidence>
<dbReference type="PANTHER" id="PTHR39185">
    <property type="entry name" value="SWARMING MOTILITY PROTEIN SWRD"/>
    <property type="match status" value="1"/>
</dbReference>
<keyword evidence="1" id="KW-0966">Cell projection</keyword>
<dbReference type="PANTHER" id="PTHR39185:SF1">
    <property type="entry name" value="SWARMING MOTILITY PROTEIN SWRD"/>
    <property type="match status" value="1"/>
</dbReference>
<evidence type="ECO:0000313" key="2">
    <source>
        <dbReference type="Proteomes" id="UP000006804"/>
    </source>
</evidence>
<keyword evidence="1" id="KW-0969">Cilium</keyword>